<protein>
    <submittedName>
        <fullName evidence="5">CBS-domain-containing membrane protein</fullName>
    </submittedName>
</protein>
<evidence type="ECO:0000256" key="1">
    <source>
        <dbReference type="ARBA" id="ARBA00023122"/>
    </source>
</evidence>
<dbReference type="InterPro" id="IPR007055">
    <property type="entry name" value="BON_dom"/>
</dbReference>
<accession>A0ABU0MMK1</accession>
<dbReference type="InterPro" id="IPR051257">
    <property type="entry name" value="Diverse_CBS-Domain"/>
</dbReference>
<dbReference type="Pfam" id="PF00571">
    <property type="entry name" value="CBS"/>
    <property type="match status" value="2"/>
</dbReference>
<dbReference type="Pfam" id="PF04972">
    <property type="entry name" value="BON"/>
    <property type="match status" value="1"/>
</dbReference>
<dbReference type="CDD" id="cd04586">
    <property type="entry name" value="CBS_pair_BON_assoc"/>
    <property type="match status" value="1"/>
</dbReference>
<evidence type="ECO:0000259" key="3">
    <source>
        <dbReference type="PROSITE" id="PS50914"/>
    </source>
</evidence>
<keyword evidence="1 2" id="KW-0129">CBS domain</keyword>
<dbReference type="Gene3D" id="3.10.580.10">
    <property type="entry name" value="CBS-domain"/>
    <property type="match status" value="1"/>
</dbReference>
<dbReference type="PANTHER" id="PTHR43080:SF26">
    <property type="entry name" value="REGULATORY PROTEIN"/>
    <property type="match status" value="1"/>
</dbReference>
<dbReference type="PROSITE" id="PS50914">
    <property type="entry name" value="BON"/>
    <property type="match status" value="1"/>
</dbReference>
<sequence>MKAVEVMTRPVITIAAEESVDRAVDLMLTHRISGLPVVDAQGRLTGIVTEGDFLRRVEPAAGPQRPRWLEFVLGAGRLADDYVLVHGRHVADVMTRQVVSVTEETPLKEVAALLMDRRIKRLPVLRDGMVVGIVSRSDLLRTVTRKAADVLSGAEADARIRDGLLAELKTQRWTPASTLVVTVQDGVVDLRGVVFDDRQRRALRVAAESIPGVRGVVDHLTWVEPNSGVVVADDDRGDGEAAADRAG</sequence>
<dbReference type="SUPFAM" id="SSF54631">
    <property type="entry name" value="CBS-domain pair"/>
    <property type="match status" value="1"/>
</dbReference>
<feature type="domain" description="CBS" evidence="4">
    <location>
        <begin position="94"/>
        <end position="150"/>
    </location>
</feature>
<name>A0ABU0MMK1_9PROT</name>
<feature type="domain" description="BON" evidence="3">
    <location>
        <begin position="156"/>
        <end position="224"/>
    </location>
</feature>
<dbReference type="SMART" id="SM00116">
    <property type="entry name" value="CBS"/>
    <property type="match status" value="2"/>
</dbReference>
<dbReference type="PIRSF" id="PIRSF036990">
    <property type="entry name" value="UCP036990_CBS_BON"/>
    <property type="match status" value="1"/>
</dbReference>
<reference evidence="5 6" key="1">
    <citation type="submission" date="2023-07" db="EMBL/GenBank/DDBJ databases">
        <title>Genomic Encyclopedia of Type Strains, Phase IV (KMG-IV): sequencing the most valuable type-strain genomes for metagenomic binning, comparative biology and taxonomic classification.</title>
        <authorList>
            <person name="Goeker M."/>
        </authorList>
    </citation>
    <scope>NUCLEOTIDE SEQUENCE [LARGE SCALE GENOMIC DNA]</scope>
    <source>
        <strain evidence="5 6">DSM 19922</strain>
    </source>
</reference>
<keyword evidence="6" id="KW-1185">Reference proteome</keyword>
<comment type="caution">
    <text evidence="5">The sequence shown here is derived from an EMBL/GenBank/DDBJ whole genome shotgun (WGS) entry which is preliminary data.</text>
</comment>
<proteinExistence type="predicted"/>
<evidence type="ECO:0000256" key="2">
    <source>
        <dbReference type="PROSITE-ProRule" id="PRU00703"/>
    </source>
</evidence>
<dbReference type="PANTHER" id="PTHR43080">
    <property type="entry name" value="CBS DOMAIN-CONTAINING PROTEIN CBSX3, MITOCHONDRIAL"/>
    <property type="match status" value="1"/>
</dbReference>
<evidence type="ECO:0000313" key="6">
    <source>
        <dbReference type="Proteomes" id="UP001244552"/>
    </source>
</evidence>
<feature type="domain" description="CBS" evidence="4">
    <location>
        <begin position="7"/>
        <end position="67"/>
    </location>
</feature>
<dbReference type="Proteomes" id="UP001244552">
    <property type="component" value="Unassembled WGS sequence"/>
</dbReference>
<dbReference type="Gene3D" id="3.30.1340.30">
    <property type="match status" value="1"/>
</dbReference>
<evidence type="ECO:0000259" key="4">
    <source>
        <dbReference type="PROSITE" id="PS51371"/>
    </source>
</evidence>
<dbReference type="InterPro" id="IPR000644">
    <property type="entry name" value="CBS_dom"/>
</dbReference>
<dbReference type="RefSeq" id="WP_209983787.1">
    <property type="nucleotide sequence ID" value="NZ_JAGINO010000012.1"/>
</dbReference>
<dbReference type="InterPro" id="IPR017080">
    <property type="entry name" value="UCP036990_CBS_BON"/>
</dbReference>
<dbReference type="EMBL" id="JAUSVU010000013">
    <property type="protein sequence ID" value="MDQ0534703.1"/>
    <property type="molecule type" value="Genomic_DNA"/>
</dbReference>
<gene>
    <name evidence="5" type="ORF">QO018_003580</name>
</gene>
<dbReference type="InterPro" id="IPR014004">
    <property type="entry name" value="Transpt-assoc_nodulatn_dom_bac"/>
</dbReference>
<organism evidence="5 6">
    <name type="scientific">Azospirillum picis</name>
    <dbReference type="NCBI Taxonomy" id="488438"/>
    <lineage>
        <taxon>Bacteria</taxon>
        <taxon>Pseudomonadati</taxon>
        <taxon>Pseudomonadota</taxon>
        <taxon>Alphaproteobacteria</taxon>
        <taxon>Rhodospirillales</taxon>
        <taxon>Azospirillaceae</taxon>
        <taxon>Azospirillum</taxon>
    </lineage>
</organism>
<dbReference type="PROSITE" id="PS51371">
    <property type="entry name" value="CBS"/>
    <property type="match status" value="2"/>
</dbReference>
<dbReference type="InterPro" id="IPR046342">
    <property type="entry name" value="CBS_dom_sf"/>
</dbReference>
<dbReference type="SMART" id="SM00749">
    <property type="entry name" value="BON"/>
    <property type="match status" value="1"/>
</dbReference>
<evidence type="ECO:0000313" key="5">
    <source>
        <dbReference type="EMBL" id="MDQ0534703.1"/>
    </source>
</evidence>